<proteinExistence type="predicted"/>
<protein>
    <recommendedName>
        <fullName evidence="3">Transcriptional regulator</fullName>
    </recommendedName>
</protein>
<dbReference type="STRING" id="504805.SAMN05421505_1335"/>
<gene>
    <name evidence="1" type="ORF">SAMN05421505_1335</name>
</gene>
<name>A0A1G8HM10_9ACTN</name>
<dbReference type="EMBL" id="FNCN01000033">
    <property type="protein sequence ID" value="SDI07709.1"/>
    <property type="molecule type" value="Genomic_DNA"/>
</dbReference>
<dbReference type="RefSeq" id="WP_093174012.1">
    <property type="nucleotide sequence ID" value="NZ_FNCN01000033.1"/>
</dbReference>
<dbReference type="InterPro" id="IPR011990">
    <property type="entry name" value="TPR-like_helical_dom_sf"/>
</dbReference>
<organism evidence="1 2">
    <name type="scientific">Sinosporangium album</name>
    <dbReference type="NCBI Taxonomy" id="504805"/>
    <lineage>
        <taxon>Bacteria</taxon>
        <taxon>Bacillati</taxon>
        <taxon>Actinomycetota</taxon>
        <taxon>Actinomycetes</taxon>
        <taxon>Streptosporangiales</taxon>
        <taxon>Streptosporangiaceae</taxon>
        <taxon>Sinosporangium</taxon>
    </lineage>
</organism>
<evidence type="ECO:0000313" key="1">
    <source>
        <dbReference type="EMBL" id="SDI07709.1"/>
    </source>
</evidence>
<keyword evidence="2" id="KW-1185">Reference proteome</keyword>
<dbReference type="Proteomes" id="UP000198923">
    <property type="component" value="Unassembled WGS sequence"/>
</dbReference>
<evidence type="ECO:0000313" key="2">
    <source>
        <dbReference type="Proteomes" id="UP000198923"/>
    </source>
</evidence>
<evidence type="ECO:0008006" key="3">
    <source>
        <dbReference type="Google" id="ProtNLM"/>
    </source>
</evidence>
<dbReference type="Gene3D" id="1.25.40.10">
    <property type="entry name" value="Tetratricopeptide repeat domain"/>
    <property type="match status" value="1"/>
</dbReference>
<accession>A0A1G8HM10</accession>
<dbReference type="OrthoDB" id="3428567at2"/>
<reference evidence="1 2" key="1">
    <citation type="submission" date="2016-10" db="EMBL/GenBank/DDBJ databases">
        <authorList>
            <person name="de Groot N.N."/>
        </authorList>
    </citation>
    <scope>NUCLEOTIDE SEQUENCE [LARGE SCALE GENOMIC DNA]</scope>
    <source>
        <strain evidence="1 2">CPCC 201354</strain>
    </source>
</reference>
<dbReference type="AlphaFoldDB" id="A0A1G8HM10"/>
<sequence length="342" mass="37269">MLYSRAFGVAEDEIFGDGREGNPLALFSEFQILTRNMGPADTDYVSAVRESMRSIVSLDNAFGGNELVSIAGRVFGAAHTRLASGRYEEAVRRDLEAVVGEAGEVAAWVAYDADRQDISRRYIHEAMFVSRLAGDRTMELFQLSHIAMQSIYLHRAQEALRVAEEVIDAGRLSGRTAALFQIRKARSLAQLGDGSRALSSLDTAVSTLVNGIASNDLPWTWWVDDHELALHRGMCMGDLGLWGKSVDAIAVAVENCRHSGQGRCGFNDHALLLDALVRVGSWRDAEPILETLLPKVVEIGSIRTIRLLDKVATRALSNPGATSTVKDSASELRRIAAAITQS</sequence>